<dbReference type="Pfam" id="PF12537">
    <property type="entry name" value="GPHR_N"/>
    <property type="match status" value="1"/>
</dbReference>
<evidence type="ECO:0000256" key="5">
    <source>
        <dbReference type="SAM" id="Coils"/>
    </source>
</evidence>
<organism evidence="9 10">
    <name type="scientific">Morchella conica CCBAS932</name>
    <dbReference type="NCBI Taxonomy" id="1392247"/>
    <lineage>
        <taxon>Eukaryota</taxon>
        <taxon>Fungi</taxon>
        <taxon>Dikarya</taxon>
        <taxon>Ascomycota</taxon>
        <taxon>Pezizomycotina</taxon>
        <taxon>Pezizomycetes</taxon>
        <taxon>Pezizales</taxon>
        <taxon>Morchellaceae</taxon>
        <taxon>Morchella</taxon>
    </lineage>
</organism>
<keyword evidence="4 6" id="KW-0472">Membrane</keyword>
<evidence type="ECO:0000256" key="6">
    <source>
        <dbReference type="SAM" id="Phobius"/>
    </source>
</evidence>
<comment type="subcellular location">
    <subcellularLocation>
        <location evidence="1">Membrane</location>
        <topology evidence="1">Multi-pass membrane protein</topology>
    </subcellularLocation>
</comment>
<evidence type="ECO:0000313" key="10">
    <source>
        <dbReference type="Proteomes" id="UP000277580"/>
    </source>
</evidence>
<keyword evidence="5" id="KW-0175">Coiled coil</keyword>
<feature type="transmembrane region" description="Helical" evidence="6">
    <location>
        <begin position="78"/>
        <end position="98"/>
    </location>
</feature>
<feature type="coiled-coil region" evidence="5">
    <location>
        <begin position="249"/>
        <end position="276"/>
    </location>
</feature>
<feature type="domain" description="Abscisic acid G-protein coupled receptor-like" evidence="7">
    <location>
        <begin position="329"/>
        <end position="512"/>
    </location>
</feature>
<feature type="domain" description="Golgi pH regulator conserved" evidence="8">
    <location>
        <begin position="197"/>
        <end position="263"/>
    </location>
</feature>
<evidence type="ECO:0000256" key="1">
    <source>
        <dbReference type="ARBA" id="ARBA00004141"/>
    </source>
</evidence>
<dbReference type="PANTHER" id="PTHR15948">
    <property type="entry name" value="G-PROTEIN COUPLED RECEPTOR 89-RELATED"/>
    <property type="match status" value="1"/>
</dbReference>
<sequence>MLPGDDVSSELPDICTDDCIPPWAKEHKSSTHQLLSSSLFIVTFCLIFFTVLQRLFPVLCGAGARHLSHLENRTRKRIAALTFSTTLGATGVLAELILCEVSEWGDVTSRRLGFPIVVGVLLVCLVVITPLLELHSLVGGSGIGSWRRQYVIMAELAAFAGWLWVFWSLGDRLPIRRADHIIWGTCNEANCGDLARTLMEECLARVGVIGVSLMALLSGFGCVSSPWHNFTTKPRPVTDIDVSRAQAGLTAATEMLDEKRKRLRTLEIKIQDKKSSQEGFMSKVFSAVRGDADLQEHSILLSEINGLETMRTSLSAEFTEFQRRLTVQQRSKSVLGRLILTISYGFSVYCLYRIFATSLAHIPFLHRSRSSFSQSDPINNVVALLAQHWDPHLDRAAWSRMIGFAFSGVIIIGSLGSVMTTLNMLSRAAPGVIGHASKGDNPNFALFVSQISAVYMLASALLLRSNLPSHMSFVISDALGAPLDPAFVDRWFDGLFLGAASLTIIALVVGRKSGWWGVRKDDAFDDLMDVEAGKMN</sequence>
<dbReference type="Pfam" id="PF12430">
    <property type="entry name" value="ABA_GPCR"/>
    <property type="match status" value="1"/>
</dbReference>
<feature type="transmembrane region" description="Helical" evidence="6">
    <location>
        <begin position="401"/>
        <end position="422"/>
    </location>
</feature>
<dbReference type="Proteomes" id="UP000277580">
    <property type="component" value="Unassembled WGS sequence"/>
</dbReference>
<keyword evidence="2 6" id="KW-0812">Transmembrane</keyword>
<evidence type="ECO:0000313" key="9">
    <source>
        <dbReference type="EMBL" id="RPB13620.1"/>
    </source>
</evidence>
<dbReference type="AlphaFoldDB" id="A0A3N4KSY4"/>
<reference evidence="9 10" key="1">
    <citation type="journal article" date="2018" name="Nat. Ecol. Evol.">
        <title>Pezizomycetes genomes reveal the molecular basis of ectomycorrhizal truffle lifestyle.</title>
        <authorList>
            <person name="Murat C."/>
            <person name="Payen T."/>
            <person name="Noel B."/>
            <person name="Kuo A."/>
            <person name="Morin E."/>
            <person name="Chen J."/>
            <person name="Kohler A."/>
            <person name="Krizsan K."/>
            <person name="Balestrini R."/>
            <person name="Da Silva C."/>
            <person name="Montanini B."/>
            <person name="Hainaut M."/>
            <person name="Levati E."/>
            <person name="Barry K.W."/>
            <person name="Belfiori B."/>
            <person name="Cichocki N."/>
            <person name="Clum A."/>
            <person name="Dockter R.B."/>
            <person name="Fauchery L."/>
            <person name="Guy J."/>
            <person name="Iotti M."/>
            <person name="Le Tacon F."/>
            <person name="Lindquist E.A."/>
            <person name="Lipzen A."/>
            <person name="Malagnac F."/>
            <person name="Mello A."/>
            <person name="Molinier V."/>
            <person name="Miyauchi S."/>
            <person name="Poulain J."/>
            <person name="Riccioni C."/>
            <person name="Rubini A."/>
            <person name="Sitrit Y."/>
            <person name="Splivallo R."/>
            <person name="Traeger S."/>
            <person name="Wang M."/>
            <person name="Zifcakova L."/>
            <person name="Wipf D."/>
            <person name="Zambonelli A."/>
            <person name="Paolocci F."/>
            <person name="Nowrousian M."/>
            <person name="Ottonello S."/>
            <person name="Baldrian P."/>
            <person name="Spatafora J.W."/>
            <person name="Henrissat B."/>
            <person name="Nagy L.G."/>
            <person name="Aury J.M."/>
            <person name="Wincker P."/>
            <person name="Grigoriev I.V."/>
            <person name="Bonfante P."/>
            <person name="Martin F.M."/>
        </authorList>
    </citation>
    <scope>NUCLEOTIDE SEQUENCE [LARGE SCALE GENOMIC DNA]</scope>
    <source>
        <strain evidence="9 10">CCBAS932</strain>
    </source>
</reference>
<evidence type="ECO:0000256" key="2">
    <source>
        <dbReference type="ARBA" id="ARBA00022692"/>
    </source>
</evidence>
<feature type="transmembrane region" description="Helical" evidence="6">
    <location>
        <begin position="34"/>
        <end position="57"/>
    </location>
</feature>
<keyword evidence="10" id="KW-1185">Reference proteome</keyword>
<dbReference type="InterPro" id="IPR022535">
    <property type="entry name" value="Golgi_pH-regulator_cons_dom"/>
</dbReference>
<proteinExistence type="predicted"/>
<name>A0A3N4KSY4_9PEZI</name>
<dbReference type="InterPro" id="IPR015672">
    <property type="entry name" value="GPHR/GTG"/>
</dbReference>
<evidence type="ECO:0000259" key="7">
    <source>
        <dbReference type="Pfam" id="PF12430"/>
    </source>
</evidence>
<evidence type="ECO:0000256" key="3">
    <source>
        <dbReference type="ARBA" id="ARBA00022989"/>
    </source>
</evidence>
<dbReference type="PANTHER" id="PTHR15948:SF0">
    <property type="entry name" value="GOLGI PH REGULATOR A-RELATED"/>
    <property type="match status" value="1"/>
</dbReference>
<dbReference type="InterPro" id="IPR025969">
    <property type="entry name" value="ABA_GPCR_dom"/>
</dbReference>
<gene>
    <name evidence="9" type="ORF">P167DRAFT_486074</name>
</gene>
<feature type="transmembrane region" description="Helical" evidence="6">
    <location>
        <begin position="491"/>
        <end position="510"/>
    </location>
</feature>
<keyword evidence="3 6" id="KW-1133">Transmembrane helix</keyword>
<evidence type="ECO:0000259" key="8">
    <source>
        <dbReference type="Pfam" id="PF12537"/>
    </source>
</evidence>
<dbReference type="InParanoid" id="A0A3N4KSY4"/>
<feature type="transmembrane region" description="Helical" evidence="6">
    <location>
        <begin position="150"/>
        <end position="167"/>
    </location>
</feature>
<dbReference type="GO" id="GO:0016020">
    <property type="term" value="C:membrane"/>
    <property type="evidence" value="ECO:0007669"/>
    <property type="project" value="UniProtKB-SubCell"/>
</dbReference>
<feature type="transmembrane region" description="Helical" evidence="6">
    <location>
        <begin position="443"/>
        <end position="463"/>
    </location>
</feature>
<protein>
    <submittedName>
        <fullName evidence="9">Uncharacterized protein</fullName>
    </submittedName>
</protein>
<dbReference type="EMBL" id="ML119122">
    <property type="protein sequence ID" value="RPB13620.1"/>
    <property type="molecule type" value="Genomic_DNA"/>
</dbReference>
<evidence type="ECO:0000256" key="4">
    <source>
        <dbReference type="ARBA" id="ARBA00023136"/>
    </source>
</evidence>
<dbReference type="FunCoup" id="A0A3N4KSY4">
    <property type="interactions" value="169"/>
</dbReference>
<feature type="transmembrane region" description="Helical" evidence="6">
    <location>
        <begin position="113"/>
        <end position="138"/>
    </location>
</feature>
<accession>A0A3N4KSY4</accession>
<dbReference type="OrthoDB" id="264392at2759"/>
<feature type="transmembrane region" description="Helical" evidence="6">
    <location>
        <begin position="334"/>
        <end position="355"/>
    </location>
</feature>